<sequence length="307" mass="36513">MNIGETLKFIRKSKRHTQREISKGYLDRTTYSRIESDERSVRLNDLQSVLNKMSVNVHEFFSFAMFDLDQQQFRELFKHCGEHLKDEKTKKQLIAYYKKLAVKPTKDLRELSNQLAIKNYFHDHWEEIPSISESDSELIYRMLVKKDYYFQYDYILLANLIPYFTEKQADLLIKKAIPVKDEEKRDELTRNSAFNALLNLIHVRLFEGKLMLVKKYLKLAKKQQSALRNSSYKLDLYYFDCLFKFLLTKDPKAFEKTQLFIKVTEDIGEQDKAELMRRELALLTEKGEEDSSNESKSSFPIYLIKEG</sequence>
<dbReference type="Gene3D" id="1.10.260.40">
    <property type="entry name" value="lambda repressor-like DNA-binding domains"/>
    <property type="match status" value="1"/>
</dbReference>
<reference evidence="3 4" key="1">
    <citation type="submission" date="2020-12" db="EMBL/GenBank/DDBJ databases">
        <title>Vagococcus allomyrinae sp. nov. and Enterococcus lavae sp. nov., isolated from the larvae of Allomyrina dichotoma.</title>
        <authorList>
            <person name="Lee S.D."/>
        </authorList>
    </citation>
    <scope>NUCLEOTIDE SEQUENCE [LARGE SCALE GENOMIC DNA]</scope>
    <source>
        <strain evidence="3 4">BWM-S5</strain>
    </source>
</reference>
<dbReference type="PANTHER" id="PTHR37038">
    <property type="entry name" value="TRANSCRIPTIONAL REGULATOR-RELATED"/>
    <property type="match status" value="1"/>
</dbReference>
<comment type="caution">
    <text evidence="3">The sequence shown here is derived from an EMBL/GenBank/DDBJ whole genome shotgun (WGS) entry which is preliminary data.</text>
</comment>
<dbReference type="EMBL" id="JAEDXU010000008">
    <property type="protein sequence ID" value="MBP1047542.1"/>
    <property type="molecule type" value="Genomic_DNA"/>
</dbReference>
<evidence type="ECO:0000313" key="4">
    <source>
        <dbReference type="Proteomes" id="UP000673375"/>
    </source>
</evidence>
<dbReference type="InterPro" id="IPR053163">
    <property type="entry name" value="HTH-type_regulator_Rgg"/>
</dbReference>
<evidence type="ECO:0000313" key="3">
    <source>
        <dbReference type="EMBL" id="MBP1047542.1"/>
    </source>
</evidence>
<proteinExistence type="predicted"/>
<name>A0ABS4CNI1_9ENTE</name>
<accession>A0ABS4CNI1</accession>
<dbReference type="InterPro" id="IPR010982">
    <property type="entry name" value="Lambda_DNA-bd_dom_sf"/>
</dbReference>
<feature type="region of interest" description="Disordered" evidence="1">
    <location>
        <begin position="285"/>
        <end position="307"/>
    </location>
</feature>
<keyword evidence="4" id="KW-1185">Reference proteome</keyword>
<gene>
    <name evidence="3" type="ORF">I6N96_14745</name>
</gene>
<dbReference type="SUPFAM" id="SSF48452">
    <property type="entry name" value="TPR-like"/>
    <property type="match status" value="1"/>
</dbReference>
<dbReference type="CDD" id="cd00093">
    <property type="entry name" value="HTH_XRE"/>
    <property type="match status" value="1"/>
</dbReference>
<organism evidence="3 4">
    <name type="scientific">Enterococcus larvae</name>
    <dbReference type="NCBI Taxonomy" id="2794352"/>
    <lineage>
        <taxon>Bacteria</taxon>
        <taxon>Bacillati</taxon>
        <taxon>Bacillota</taxon>
        <taxon>Bacilli</taxon>
        <taxon>Lactobacillales</taxon>
        <taxon>Enterococcaceae</taxon>
        <taxon>Enterococcus</taxon>
    </lineage>
</organism>
<dbReference type="SUPFAM" id="SSF47413">
    <property type="entry name" value="lambda repressor-like DNA-binding domains"/>
    <property type="match status" value="1"/>
</dbReference>
<dbReference type="RefSeq" id="WP_209558321.1">
    <property type="nucleotide sequence ID" value="NZ_JAEDXU010000008.1"/>
</dbReference>
<dbReference type="Gene3D" id="1.25.40.400">
    <property type="match status" value="1"/>
</dbReference>
<evidence type="ECO:0000256" key="1">
    <source>
        <dbReference type="SAM" id="MobiDB-lite"/>
    </source>
</evidence>
<dbReference type="Proteomes" id="UP000673375">
    <property type="component" value="Unassembled WGS sequence"/>
</dbReference>
<evidence type="ECO:0000259" key="2">
    <source>
        <dbReference type="PROSITE" id="PS50943"/>
    </source>
</evidence>
<dbReference type="PROSITE" id="PS50943">
    <property type="entry name" value="HTH_CROC1"/>
    <property type="match status" value="1"/>
</dbReference>
<feature type="domain" description="HTH cro/C1-type" evidence="2">
    <location>
        <begin position="7"/>
        <end position="60"/>
    </location>
</feature>
<dbReference type="InterPro" id="IPR011990">
    <property type="entry name" value="TPR-like_helical_dom_sf"/>
</dbReference>
<protein>
    <submittedName>
        <fullName evidence="3">Helix-turn-helix transcriptional regulator</fullName>
    </submittedName>
</protein>
<dbReference type="InterPro" id="IPR001387">
    <property type="entry name" value="Cro/C1-type_HTH"/>
</dbReference>